<evidence type="ECO:0000313" key="2">
    <source>
        <dbReference type="Proteomes" id="UP000199382"/>
    </source>
</evidence>
<dbReference type="AlphaFoldDB" id="A0A1G8RYC9"/>
<keyword evidence="2" id="KW-1185">Reference proteome</keyword>
<dbReference type="Proteomes" id="UP000199382">
    <property type="component" value="Unassembled WGS sequence"/>
</dbReference>
<dbReference type="STRING" id="571298.SAMN04488026_10143"/>
<sequence length="286" mass="31670">MTARLLLAPFMILLAVVFGVPVGAGDKVQATEAQRAEIAPLIESLHLQELFEIVQLEGLSHAADLEKDMFPGRGKERWPELVRKIYDPERMTGMLTDAMAADMPENMVEGAKDFFDSDLGQRILTLEISAREAMLQPSVERAAQDYLAMLQDDGAPRIALLEEFVETNDLVENNVTAALNASYAFYTGLNAAGAFGEFRSEEEMLREVWSQEETIRLDSGIWVMSYLAMAYQPLSDAEIERYIAFCTSTPGQQINSALFSGFDVVFRVVSREMGLAAAQFMGGSDL</sequence>
<proteinExistence type="predicted"/>
<protein>
    <submittedName>
        <fullName evidence="1">Uncharacterized protein</fullName>
    </submittedName>
</protein>
<name>A0A1G8RYC9_9RHOB</name>
<evidence type="ECO:0000313" key="1">
    <source>
        <dbReference type="EMBL" id="SDJ21420.1"/>
    </source>
</evidence>
<reference evidence="1 2" key="1">
    <citation type="submission" date="2016-10" db="EMBL/GenBank/DDBJ databases">
        <authorList>
            <person name="de Groot N.N."/>
        </authorList>
    </citation>
    <scope>NUCLEOTIDE SEQUENCE [LARGE SCALE GENOMIC DNA]</scope>
    <source>
        <strain evidence="1 2">DSM 25294</strain>
    </source>
</reference>
<gene>
    <name evidence="1" type="ORF">SAMN04488026_10143</name>
</gene>
<accession>A0A1G8RYC9</accession>
<organism evidence="1 2">
    <name type="scientific">Aliiruegeria lutimaris</name>
    <dbReference type="NCBI Taxonomy" id="571298"/>
    <lineage>
        <taxon>Bacteria</taxon>
        <taxon>Pseudomonadati</taxon>
        <taxon>Pseudomonadota</taxon>
        <taxon>Alphaproteobacteria</taxon>
        <taxon>Rhodobacterales</taxon>
        <taxon>Roseobacteraceae</taxon>
        <taxon>Aliiruegeria</taxon>
    </lineage>
</organism>
<dbReference type="EMBL" id="FNEK01000014">
    <property type="protein sequence ID" value="SDJ21420.1"/>
    <property type="molecule type" value="Genomic_DNA"/>
</dbReference>
<dbReference type="RefSeq" id="WP_170844497.1">
    <property type="nucleotide sequence ID" value="NZ_FNEK01000014.1"/>
</dbReference>